<organism evidence="2 3">
    <name type="scientific">Rotaria magnacalcarata</name>
    <dbReference type="NCBI Taxonomy" id="392030"/>
    <lineage>
        <taxon>Eukaryota</taxon>
        <taxon>Metazoa</taxon>
        <taxon>Spiralia</taxon>
        <taxon>Gnathifera</taxon>
        <taxon>Rotifera</taxon>
        <taxon>Eurotatoria</taxon>
        <taxon>Bdelloidea</taxon>
        <taxon>Philodinida</taxon>
        <taxon>Philodinidae</taxon>
        <taxon>Rotaria</taxon>
    </lineage>
</organism>
<dbReference type="EMBL" id="CAJOBH010100608">
    <property type="protein sequence ID" value="CAF4610929.1"/>
    <property type="molecule type" value="Genomic_DNA"/>
</dbReference>
<dbReference type="AlphaFoldDB" id="A0A8S2Z965"/>
<dbReference type="Pfam" id="PF00005">
    <property type="entry name" value="ABC_tran"/>
    <property type="match status" value="1"/>
</dbReference>
<reference evidence="2" key="1">
    <citation type="submission" date="2021-02" db="EMBL/GenBank/DDBJ databases">
        <authorList>
            <person name="Nowell W R."/>
        </authorList>
    </citation>
    <scope>NUCLEOTIDE SEQUENCE</scope>
</reference>
<feature type="domain" description="ABC transporter" evidence="1">
    <location>
        <begin position="20"/>
        <end position="79"/>
    </location>
</feature>
<dbReference type="GO" id="GO:0005319">
    <property type="term" value="F:lipid transporter activity"/>
    <property type="evidence" value="ECO:0007669"/>
    <property type="project" value="TreeGrafter"/>
</dbReference>
<dbReference type="PANTHER" id="PTHR19229:SF250">
    <property type="entry name" value="ABC TRANSPORTER DOMAIN-CONTAINING PROTEIN-RELATED"/>
    <property type="match status" value="1"/>
</dbReference>
<accession>A0A8S2Z965</accession>
<dbReference type="InterPro" id="IPR026082">
    <property type="entry name" value="ABCA"/>
</dbReference>
<sequence length="80" mass="8757">GDVGVNITNLSKYYGNKMALKNLSVKFYRNMITAFLGRNGAGKSTTWSILTGLIPPSSGTVYVDGYNILTDIKLIRKRLG</sequence>
<proteinExistence type="predicted"/>
<dbReference type="PANTHER" id="PTHR19229">
    <property type="entry name" value="ATP-BINDING CASSETTE TRANSPORTER SUBFAMILY A ABCA"/>
    <property type="match status" value="1"/>
</dbReference>
<evidence type="ECO:0000313" key="3">
    <source>
        <dbReference type="Proteomes" id="UP000681967"/>
    </source>
</evidence>
<gene>
    <name evidence="2" type="ORF">BYL167_LOCUS40539</name>
</gene>
<dbReference type="Gene3D" id="3.40.50.300">
    <property type="entry name" value="P-loop containing nucleotide triphosphate hydrolases"/>
    <property type="match status" value="1"/>
</dbReference>
<evidence type="ECO:0000313" key="2">
    <source>
        <dbReference type="EMBL" id="CAF4610929.1"/>
    </source>
</evidence>
<dbReference type="SUPFAM" id="SSF52540">
    <property type="entry name" value="P-loop containing nucleoside triphosphate hydrolases"/>
    <property type="match status" value="1"/>
</dbReference>
<protein>
    <recommendedName>
        <fullName evidence="1">ABC transporter domain-containing protein</fullName>
    </recommendedName>
</protein>
<dbReference type="InterPro" id="IPR003439">
    <property type="entry name" value="ABC_transporter-like_ATP-bd"/>
</dbReference>
<dbReference type="GO" id="GO:0140359">
    <property type="term" value="F:ABC-type transporter activity"/>
    <property type="evidence" value="ECO:0007669"/>
    <property type="project" value="InterPro"/>
</dbReference>
<dbReference type="GO" id="GO:0005524">
    <property type="term" value="F:ATP binding"/>
    <property type="evidence" value="ECO:0007669"/>
    <property type="project" value="InterPro"/>
</dbReference>
<feature type="non-terminal residue" evidence="2">
    <location>
        <position position="80"/>
    </location>
</feature>
<dbReference type="InterPro" id="IPR027417">
    <property type="entry name" value="P-loop_NTPase"/>
</dbReference>
<dbReference type="GO" id="GO:0016887">
    <property type="term" value="F:ATP hydrolysis activity"/>
    <property type="evidence" value="ECO:0007669"/>
    <property type="project" value="InterPro"/>
</dbReference>
<feature type="non-terminal residue" evidence="2">
    <location>
        <position position="1"/>
    </location>
</feature>
<dbReference type="GO" id="GO:0016020">
    <property type="term" value="C:membrane"/>
    <property type="evidence" value="ECO:0007669"/>
    <property type="project" value="InterPro"/>
</dbReference>
<comment type="caution">
    <text evidence="2">The sequence shown here is derived from an EMBL/GenBank/DDBJ whole genome shotgun (WGS) entry which is preliminary data.</text>
</comment>
<evidence type="ECO:0000259" key="1">
    <source>
        <dbReference type="Pfam" id="PF00005"/>
    </source>
</evidence>
<dbReference type="Proteomes" id="UP000681967">
    <property type="component" value="Unassembled WGS sequence"/>
</dbReference>
<name>A0A8S2Z965_9BILA</name>